<dbReference type="SUPFAM" id="SSF46946">
    <property type="entry name" value="S13-like H2TH domain"/>
    <property type="match status" value="1"/>
</dbReference>
<dbReference type="InterPro" id="IPR010979">
    <property type="entry name" value="Ribosomal_uS13-like_H2TH"/>
</dbReference>
<dbReference type="InterPro" id="IPR018269">
    <property type="entry name" value="Ribosomal_uS13_CS"/>
</dbReference>
<gene>
    <name evidence="6" type="ORF">PCON_11336</name>
</gene>
<dbReference type="EMBL" id="HF935642">
    <property type="protein sequence ID" value="CCX11742.1"/>
    <property type="molecule type" value="Genomic_DNA"/>
</dbReference>
<sequence length="119" mass="13380">MVFMLGTNIPENRILQTAIQGFYGIGPNVAARLCAKLSIHKTALVGSVPAPKITSLVELMTGMTLENDLRRVLRDDIRRLKDMGAYRGRRHAQGLPVRGQRTRTQTKTARRLNRVDRRG</sequence>
<dbReference type="GO" id="GO:0006412">
    <property type="term" value="P:translation"/>
    <property type="evidence" value="ECO:0007669"/>
    <property type="project" value="InterPro"/>
</dbReference>
<dbReference type="GO" id="GO:0003723">
    <property type="term" value="F:RNA binding"/>
    <property type="evidence" value="ECO:0007669"/>
    <property type="project" value="InterPro"/>
</dbReference>
<evidence type="ECO:0000313" key="7">
    <source>
        <dbReference type="Proteomes" id="UP000018144"/>
    </source>
</evidence>
<dbReference type="Gene3D" id="4.10.910.10">
    <property type="entry name" value="30s ribosomal protein s13, domain 2"/>
    <property type="match status" value="1"/>
</dbReference>
<dbReference type="HAMAP" id="MF_01315">
    <property type="entry name" value="Ribosomal_uS13"/>
    <property type="match status" value="1"/>
</dbReference>
<dbReference type="PROSITE" id="PS50159">
    <property type="entry name" value="RIBOSOMAL_S13_2"/>
    <property type="match status" value="1"/>
</dbReference>
<feature type="compositionally biased region" description="Low complexity" evidence="5">
    <location>
        <begin position="98"/>
        <end position="107"/>
    </location>
</feature>
<proteinExistence type="inferred from homology"/>
<dbReference type="Pfam" id="PF00416">
    <property type="entry name" value="Ribosomal_S13"/>
    <property type="match status" value="1"/>
</dbReference>
<evidence type="ECO:0000256" key="3">
    <source>
        <dbReference type="ARBA" id="ARBA00023274"/>
    </source>
</evidence>
<dbReference type="GO" id="GO:0003735">
    <property type="term" value="F:structural constituent of ribosome"/>
    <property type="evidence" value="ECO:0007669"/>
    <property type="project" value="InterPro"/>
</dbReference>
<dbReference type="eggNOG" id="KOG3311">
    <property type="taxonomic scope" value="Eukaryota"/>
</dbReference>
<evidence type="ECO:0000256" key="4">
    <source>
        <dbReference type="RuleBase" id="RU003830"/>
    </source>
</evidence>
<comment type="similarity">
    <text evidence="1 4">Belongs to the universal ribosomal protein uS13 family.</text>
</comment>
<dbReference type="InterPro" id="IPR027437">
    <property type="entry name" value="Rbsml_uS13_C"/>
</dbReference>
<evidence type="ECO:0000256" key="1">
    <source>
        <dbReference type="ARBA" id="ARBA00008080"/>
    </source>
</evidence>
<dbReference type="PANTHER" id="PTHR10871">
    <property type="entry name" value="30S RIBOSOMAL PROTEIN S13/40S RIBOSOMAL PROTEIN S18"/>
    <property type="match status" value="1"/>
</dbReference>
<dbReference type="InterPro" id="IPR001892">
    <property type="entry name" value="Ribosomal_uS13"/>
</dbReference>
<dbReference type="AlphaFoldDB" id="U4L607"/>
<feature type="region of interest" description="Disordered" evidence="5">
    <location>
        <begin position="93"/>
        <end position="119"/>
    </location>
</feature>
<dbReference type="OrthoDB" id="525520at2759"/>
<evidence type="ECO:0000256" key="5">
    <source>
        <dbReference type="SAM" id="MobiDB-lite"/>
    </source>
</evidence>
<keyword evidence="3 4" id="KW-0687">Ribonucleoprotein</keyword>
<dbReference type="GO" id="GO:0005739">
    <property type="term" value="C:mitochondrion"/>
    <property type="evidence" value="ECO:0007669"/>
    <property type="project" value="TreeGrafter"/>
</dbReference>
<dbReference type="STRING" id="1076935.U4L607"/>
<keyword evidence="7" id="KW-1185">Reference proteome</keyword>
<dbReference type="PANTHER" id="PTHR10871:SF1">
    <property type="entry name" value="SMALL RIBOSOMAL SUBUNIT PROTEIN US13M"/>
    <property type="match status" value="1"/>
</dbReference>
<dbReference type="Proteomes" id="UP000018144">
    <property type="component" value="Unassembled WGS sequence"/>
</dbReference>
<dbReference type="OMA" id="MNVKRLM"/>
<organism evidence="6 7">
    <name type="scientific">Pyronema omphalodes (strain CBS 100304)</name>
    <name type="common">Pyronema confluens</name>
    <dbReference type="NCBI Taxonomy" id="1076935"/>
    <lineage>
        <taxon>Eukaryota</taxon>
        <taxon>Fungi</taxon>
        <taxon>Dikarya</taxon>
        <taxon>Ascomycota</taxon>
        <taxon>Pezizomycotina</taxon>
        <taxon>Pezizomycetes</taxon>
        <taxon>Pezizales</taxon>
        <taxon>Pyronemataceae</taxon>
        <taxon>Pyronema</taxon>
    </lineage>
</organism>
<accession>U4L607</accession>
<dbReference type="PIRSF" id="PIRSF002134">
    <property type="entry name" value="Ribosomal_S13"/>
    <property type="match status" value="1"/>
</dbReference>
<evidence type="ECO:0000313" key="6">
    <source>
        <dbReference type="EMBL" id="CCX11742.1"/>
    </source>
</evidence>
<dbReference type="GO" id="GO:0015935">
    <property type="term" value="C:small ribosomal subunit"/>
    <property type="evidence" value="ECO:0007669"/>
    <property type="project" value="TreeGrafter"/>
</dbReference>
<keyword evidence="2 4" id="KW-0689">Ribosomal protein</keyword>
<name>U4L607_PYROM</name>
<dbReference type="PROSITE" id="PS00646">
    <property type="entry name" value="RIBOSOMAL_S13_1"/>
    <property type="match status" value="1"/>
</dbReference>
<dbReference type="Gene3D" id="1.10.8.50">
    <property type="match status" value="1"/>
</dbReference>
<reference evidence="6 7" key="1">
    <citation type="journal article" date="2013" name="PLoS Genet.">
        <title>The genome and development-dependent transcriptomes of Pyronema confluens: a window into fungal evolution.</title>
        <authorList>
            <person name="Traeger S."/>
            <person name="Altegoer F."/>
            <person name="Freitag M."/>
            <person name="Gabaldon T."/>
            <person name="Kempken F."/>
            <person name="Kumar A."/>
            <person name="Marcet-Houben M."/>
            <person name="Poggeler S."/>
            <person name="Stajich J.E."/>
            <person name="Nowrousian M."/>
        </authorList>
    </citation>
    <scope>NUCLEOTIDE SEQUENCE [LARGE SCALE GENOMIC DNA]</scope>
    <source>
        <strain evidence="7">CBS 100304</strain>
        <tissue evidence="6">Vegetative mycelium</tissue>
    </source>
</reference>
<evidence type="ECO:0000256" key="2">
    <source>
        <dbReference type="ARBA" id="ARBA00022980"/>
    </source>
</evidence>
<protein>
    <submittedName>
        <fullName evidence="6">Similar to 37S ribosomal protein subunit sws2, mitochondrial acc. no. O59772</fullName>
    </submittedName>
</protein>